<sequence>MFDWNCYFRPRPSSLSKSNSTIVMEFLFEGFSSFGRQHRLIFFIVFLTLYLLTLAGNVIIVTIIRLDRHLHIPMYFFLSILSLSETCYTVAIIPRMLAGLLNPYQPIAIQSCASQLFFYLTFGINNCFLLTAMGYDRYVAICNPLRYSVIMDKDTCVQLACGSLGIGLGMAIVQVTSVFGLPFCNAFVISHFFCDVIPLLKLACRDTTVNEIITFVISVCVLVLPMGLVFISYVLIISTILKITSAEGRKKAFATCASHLTVVIIHYGCASIIYLKPKSQSFPAQDRLISVTYTVITPLLNPVVYSLRNKEVKDALCRAVGRKPLSD</sequence>
<reference evidence="13" key="1">
    <citation type="journal article" date="2021" name="Evol. Appl.">
        <title>The genome of the Pyrenean desman and the effects of bottlenecks and inbreeding on the genomic landscape of an endangered species.</title>
        <authorList>
            <person name="Escoda L."/>
            <person name="Castresana J."/>
        </authorList>
    </citation>
    <scope>NUCLEOTIDE SEQUENCE</scope>
    <source>
        <strain evidence="13">IBE-C5619</strain>
    </source>
</reference>
<evidence type="ECO:0000256" key="8">
    <source>
        <dbReference type="ARBA" id="ARBA00023040"/>
    </source>
</evidence>
<evidence type="ECO:0000256" key="10">
    <source>
        <dbReference type="ARBA" id="ARBA00023224"/>
    </source>
</evidence>
<evidence type="ECO:0000256" key="1">
    <source>
        <dbReference type="ARBA" id="ARBA00003929"/>
    </source>
</evidence>
<dbReference type="PROSITE" id="PS50262">
    <property type="entry name" value="G_PROTEIN_RECEP_F1_2"/>
    <property type="match status" value="1"/>
</dbReference>
<dbReference type="Proteomes" id="UP000700334">
    <property type="component" value="Unassembled WGS sequence"/>
</dbReference>
<evidence type="ECO:0000256" key="7">
    <source>
        <dbReference type="ARBA" id="ARBA00022989"/>
    </source>
</evidence>
<evidence type="ECO:0000256" key="6">
    <source>
        <dbReference type="ARBA" id="ARBA00022725"/>
    </source>
</evidence>
<evidence type="ECO:0000256" key="4">
    <source>
        <dbReference type="ARBA" id="ARBA00022606"/>
    </source>
</evidence>
<evidence type="ECO:0000256" key="3">
    <source>
        <dbReference type="ARBA" id="ARBA00022475"/>
    </source>
</evidence>
<dbReference type="InterPro" id="IPR000276">
    <property type="entry name" value="GPCR_Rhodpsn"/>
</dbReference>
<feature type="transmembrane region" description="Helical" evidence="11">
    <location>
        <begin position="212"/>
        <end position="240"/>
    </location>
</feature>
<evidence type="ECO:0000313" key="13">
    <source>
        <dbReference type="EMBL" id="KAG8509918.1"/>
    </source>
</evidence>
<feature type="transmembrane region" description="Helical" evidence="11">
    <location>
        <begin position="40"/>
        <end position="63"/>
    </location>
</feature>
<evidence type="ECO:0000259" key="12">
    <source>
        <dbReference type="PROSITE" id="PS50262"/>
    </source>
</evidence>
<keyword evidence="9 11" id="KW-0472">Membrane</keyword>
<evidence type="ECO:0000313" key="14">
    <source>
        <dbReference type="Proteomes" id="UP000700334"/>
    </source>
</evidence>
<keyword evidence="7 11" id="KW-1133">Transmembrane helix</keyword>
<dbReference type="CDD" id="cd15225">
    <property type="entry name" value="7tmA_OR10A-like"/>
    <property type="match status" value="1"/>
</dbReference>
<feature type="domain" description="G-protein coupled receptors family 1 profile" evidence="12">
    <location>
        <begin position="56"/>
        <end position="305"/>
    </location>
</feature>
<keyword evidence="8" id="KW-0297">G-protein coupled receptor</keyword>
<comment type="subcellular location">
    <subcellularLocation>
        <location evidence="2">Cell membrane</location>
        <topology evidence="2">Multi-pass membrane protein</topology>
    </subcellularLocation>
</comment>
<dbReference type="SUPFAM" id="SSF81321">
    <property type="entry name" value="Family A G protein-coupled receptor-like"/>
    <property type="match status" value="1"/>
</dbReference>
<dbReference type="GO" id="GO:0004930">
    <property type="term" value="F:G protein-coupled receptor activity"/>
    <property type="evidence" value="ECO:0007669"/>
    <property type="project" value="UniProtKB-KW"/>
</dbReference>
<dbReference type="PANTHER" id="PTHR26453">
    <property type="entry name" value="OLFACTORY RECEPTOR"/>
    <property type="match status" value="1"/>
</dbReference>
<feature type="transmembrane region" description="Helical" evidence="11">
    <location>
        <begin position="156"/>
        <end position="173"/>
    </location>
</feature>
<organism evidence="13 14">
    <name type="scientific">Galemys pyrenaicus</name>
    <name type="common">Iberian desman</name>
    <name type="synonym">Pyrenean desman</name>
    <dbReference type="NCBI Taxonomy" id="202257"/>
    <lineage>
        <taxon>Eukaryota</taxon>
        <taxon>Metazoa</taxon>
        <taxon>Chordata</taxon>
        <taxon>Craniata</taxon>
        <taxon>Vertebrata</taxon>
        <taxon>Euteleostomi</taxon>
        <taxon>Mammalia</taxon>
        <taxon>Eutheria</taxon>
        <taxon>Laurasiatheria</taxon>
        <taxon>Eulipotyphla</taxon>
        <taxon>Talpidae</taxon>
        <taxon>Galemys</taxon>
    </lineage>
</organism>
<comment type="function">
    <text evidence="1">Putative odorant or sperm cell receptor.</text>
</comment>
<evidence type="ECO:0000256" key="5">
    <source>
        <dbReference type="ARBA" id="ARBA00022692"/>
    </source>
</evidence>
<evidence type="ECO:0000256" key="9">
    <source>
        <dbReference type="ARBA" id="ARBA00023136"/>
    </source>
</evidence>
<keyword evidence="14" id="KW-1185">Reference proteome</keyword>
<dbReference type="GO" id="GO:0004984">
    <property type="term" value="F:olfactory receptor activity"/>
    <property type="evidence" value="ECO:0007669"/>
    <property type="project" value="InterPro"/>
</dbReference>
<dbReference type="OrthoDB" id="9975554at2759"/>
<evidence type="ECO:0000256" key="11">
    <source>
        <dbReference type="SAM" id="Phobius"/>
    </source>
</evidence>
<dbReference type="GO" id="GO:0005886">
    <property type="term" value="C:plasma membrane"/>
    <property type="evidence" value="ECO:0007669"/>
    <property type="project" value="UniProtKB-SubCell"/>
</dbReference>
<keyword evidence="4" id="KW-0716">Sensory transduction</keyword>
<feature type="transmembrane region" description="Helical" evidence="11">
    <location>
        <begin position="252"/>
        <end position="275"/>
    </location>
</feature>
<protein>
    <submittedName>
        <fullName evidence="13">Olfactory receptor 10J3</fullName>
    </submittedName>
</protein>
<dbReference type="InterPro" id="IPR017452">
    <property type="entry name" value="GPCR_Rhodpsn_7TM"/>
</dbReference>
<dbReference type="FunFam" id="1.20.1070.10:FF:000385">
    <property type="entry name" value="Olfactory receptor"/>
    <property type="match status" value="1"/>
</dbReference>
<keyword evidence="3" id="KW-1003">Cell membrane</keyword>
<dbReference type="EMBL" id="JAGFMF010011925">
    <property type="protein sequence ID" value="KAG8509918.1"/>
    <property type="molecule type" value="Genomic_DNA"/>
</dbReference>
<keyword evidence="6" id="KW-0552">Olfaction</keyword>
<feature type="transmembrane region" description="Helical" evidence="11">
    <location>
        <begin position="75"/>
        <end position="96"/>
    </location>
</feature>
<feature type="transmembrane region" description="Helical" evidence="11">
    <location>
        <begin position="116"/>
        <end position="135"/>
    </location>
</feature>
<dbReference type="InterPro" id="IPR000725">
    <property type="entry name" value="Olfact_rcpt"/>
</dbReference>
<gene>
    <name evidence="13" type="ORF">J0S82_017436</name>
</gene>
<comment type="caution">
    <text evidence="13">The sequence shown here is derived from an EMBL/GenBank/DDBJ whole genome shotgun (WGS) entry which is preliminary data.</text>
</comment>
<dbReference type="AlphaFoldDB" id="A0A8J6DKU7"/>
<name>A0A8J6DKU7_GALPY</name>
<keyword evidence="5 11" id="KW-0812">Transmembrane</keyword>
<proteinExistence type="predicted"/>
<dbReference type="Pfam" id="PF13853">
    <property type="entry name" value="7tm_4"/>
    <property type="match status" value="1"/>
</dbReference>
<evidence type="ECO:0000256" key="2">
    <source>
        <dbReference type="ARBA" id="ARBA00004651"/>
    </source>
</evidence>
<dbReference type="Gene3D" id="1.20.1070.10">
    <property type="entry name" value="Rhodopsin 7-helix transmembrane proteins"/>
    <property type="match status" value="1"/>
</dbReference>
<dbReference type="PRINTS" id="PR00245">
    <property type="entry name" value="OLFACTORYR"/>
</dbReference>
<dbReference type="PRINTS" id="PR00237">
    <property type="entry name" value="GPCRRHODOPSN"/>
</dbReference>
<keyword evidence="10" id="KW-0807">Transducer</keyword>
<accession>A0A8J6DKU7</accession>
<keyword evidence="13" id="KW-0675">Receptor</keyword>